<dbReference type="AlphaFoldDB" id="A0A5Q2FGY9"/>
<gene>
    <name evidence="4" type="ORF">Rai3103_10075</name>
</gene>
<organism evidence="4 5">
    <name type="scientific">Raineyella fluvialis</name>
    <dbReference type="NCBI Taxonomy" id="2662261"/>
    <lineage>
        <taxon>Bacteria</taxon>
        <taxon>Bacillati</taxon>
        <taxon>Actinomycetota</taxon>
        <taxon>Actinomycetes</taxon>
        <taxon>Propionibacteriales</taxon>
        <taxon>Propionibacteriaceae</taxon>
        <taxon>Raineyella</taxon>
    </lineage>
</organism>
<evidence type="ECO:0000313" key="5">
    <source>
        <dbReference type="Proteomes" id="UP000386847"/>
    </source>
</evidence>
<evidence type="ECO:0000256" key="1">
    <source>
        <dbReference type="SAM" id="MobiDB-lite"/>
    </source>
</evidence>
<dbReference type="KEGG" id="rain:Rai3103_10075"/>
<feature type="compositionally biased region" description="Pro residues" evidence="1">
    <location>
        <begin position="43"/>
        <end position="53"/>
    </location>
</feature>
<feature type="transmembrane region" description="Helical" evidence="2">
    <location>
        <begin position="65"/>
        <end position="86"/>
    </location>
</feature>
<evidence type="ECO:0000259" key="3">
    <source>
        <dbReference type="Pfam" id="PF10708"/>
    </source>
</evidence>
<name>A0A5Q2FGY9_9ACTN</name>
<keyword evidence="2" id="KW-0812">Transmembrane</keyword>
<evidence type="ECO:0000313" key="4">
    <source>
        <dbReference type="EMBL" id="QGF23965.1"/>
    </source>
</evidence>
<feature type="region of interest" description="Disordered" evidence="1">
    <location>
        <begin position="95"/>
        <end position="114"/>
    </location>
</feature>
<dbReference type="EMBL" id="CP045725">
    <property type="protein sequence ID" value="QGF23965.1"/>
    <property type="molecule type" value="Genomic_DNA"/>
</dbReference>
<protein>
    <submittedName>
        <fullName evidence="4">DUF2510 domain-containing protein</fullName>
    </submittedName>
</protein>
<keyword evidence="2" id="KW-1133">Transmembrane helix</keyword>
<proteinExistence type="predicted"/>
<evidence type="ECO:0000256" key="2">
    <source>
        <dbReference type="SAM" id="Phobius"/>
    </source>
</evidence>
<keyword evidence="2" id="KW-0472">Membrane</keyword>
<dbReference type="InterPro" id="IPR018929">
    <property type="entry name" value="DUF2510"/>
</dbReference>
<sequence length="291" mass="30630">MGDSYTAGVSTQAGWYPDPSGAPGMLRYWDGVQWTPAVRRAPSAPPLAPPPGSDQPDRPDRRRAVGWWLAAGAVVVVLALVVVGAVRLGRSLVPSASPGGQASTQVCPPATGETPTPVAAPTDGRVHGGKLSFPQLSQPFGDVLPETEVPFARDVHQQLVLVQSNFDGRGSSWVATVMVGDLYAGDGFFSPQDGARIVVDCVIGRFYGDAQVTRHDVRNAATTIDGHEAWLVESKLSFDINGLRTKGELLLVAIVRTGPSSSGIFYASIPDTTPELVEPARQALAGLRVDG</sequence>
<accession>A0A5Q2FGY9</accession>
<dbReference type="Proteomes" id="UP000386847">
    <property type="component" value="Chromosome"/>
</dbReference>
<keyword evidence="5" id="KW-1185">Reference proteome</keyword>
<feature type="domain" description="DUF2510" evidence="3">
    <location>
        <begin position="13"/>
        <end position="46"/>
    </location>
</feature>
<feature type="region of interest" description="Disordered" evidence="1">
    <location>
        <begin position="40"/>
        <end position="60"/>
    </location>
</feature>
<dbReference type="Pfam" id="PF10708">
    <property type="entry name" value="DUF2510"/>
    <property type="match status" value="1"/>
</dbReference>
<reference evidence="4 5" key="1">
    <citation type="submission" date="2019-10" db="EMBL/GenBank/DDBJ databases">
        <title>Genomic analysis of Raineyella sp. CBA3103.</title>
        <authorList>
            <person name="Roh S.W."/>
        </authorList>
    </citation>
    <scope>NUCLEOTIDE SEQUENCE [LARGE SCALE GENOMIC DNA]</scope>
    <source>
        <strain evidence="4 5">CBA3103</strain>
    </source>
</reference>